<dbReference type="Pfam" id="PF01195">
    <property type="entry name" value="Pept_tRNA_hydro"/>
    <property type="match status" value="1"/>
</dbReference>
<dbReference type="Gene3D" id="3.40.50.1470">
    <property type="entry name" value="Peptidyl-tRNA hydrolase"/>
    <property type="match status" value="1"/>
</dbReference>
<evidence type="ECO:0000313" key="6">
    <source>
        <dbReference type="EMBL" id="CAB4616369.1"/>
    </source>
</evidence>
<dbReference type="InterPro" id="IPR036416">
    <property type="entry name" value="Pept_tRNA_hydro_sf"/>
</dbReference>
<protein>
    <recommendedName>
        <fullName evidence="1">peptidyl-tRNA hydrolase</fullName>
        <ecNumber evidence="1">3.1.1.29</ecNumber>
    </recommendedName>
</protein>
<dbReference type="PROSITE" id="PS01196">
    <property type="entry name" value="PEPT_TRNA_HYDROL_2"/>
    <property type="match status" value="1"/>
</dbReference>
<comment type="similarity">
    <text evidence="5">Belongs to the PTH family.</text>
</comment>
<dbReference type="GO" id="GO:0000049">
    <property type="term" value="F:tRNA binding"/>
    <property type="evidence" value="ECO:0007669"/>
    <property type="project" value="UniProtKB-KW"/>
</dbReference>
<dbReference type="EMBL" id="CAEZUP010000065">
    <property type="protein sequence ID" value="CAB4616369.1"/>
    <property type="molecule type" value="Genomic_DNA"/>
</dbReference>
<dbReference type="PROSITE" id="PS01195">
    <property type="entry name" value="PEPT_TRNA_HYDROL_1"/>
    <property type="match status" value="1"/>
</dbReference>
<dbReference type="AlphaFoldDB" id="A0A6J6HXS6"/>
<gene>
    <name evidence="6" type="ORF">UFOPK1835_01434</name>
</gene>
<dbReference type="HAMAP" id="MF_00083">
    <property type="entry name" value="Pept_tRNA_hydro_bact"/>
    <property type="match status" value="1"/>
</dbReference>
<sequence length="207" mass="22015">MAFGPRNSEPRRGTPADLLVVGLGNPGKEYEGTRHNVGFDVVELLARRHNGRLKAGKERALVDEVRIDGHRVALAMPTTFMNLSGESVAPLVRRFGITDNTALVVVHDELDLPTGVVRVKVGGGLAGHNGLRSIKAHLHADDFVRVRIGVGKPANKEQGADHVLKRVGKADRELLAIAVEIAADAIESIVGEGTDAAMNSVNARPAP</sequence>
<evidence type="ECO:0000256" key="5">
    <source>
        <dbReference type="ARBA" id="ARBA00038063"/>
    </source>
</evidence>
<dbReference type="GO" id="GO:0004045">
    <property type="term" value="F:peptidyl-tRNA hydrolase activity"/>
    <property type="evidence" value="ECO:0007669"/>
    <property type="project" value="UniProtKB-EC"/>
</dbReference>
<dbReference type="InterPro" id="IPR018171">
    <property type="entry name" value="Pept_tRNA_hydro_CS"/>
</dbReference>
<organism evidence="6">
    <name type="scientific">freshwater metagenome</name>
    <dbReference type="NCBI Taxonomy" id="449393"/>
    <lineage>
        <taxon>unclassified sequences</taxon>
        <taxon>metagenomes</taxon>
        <taxon>ecological metagenomes</taxon>
    </lineage>
</organism>
<evidence type="ECO:0000256" key="3">
    <source>
        <dbReference type="ARBA" id="ARBA00022801"/>
    </source>
</evidence>
<dbReference type="PANTHER" id="PTHR17224:SF1">
    <property type="entry name" value="PEPTIDYL-TRNA HYDROLASE"/>
    <property type="match status" value="1"/>
</dbReference>
<evidence type="ECO:0000256" key="2">
    <source>
        <dbReference type="ARBA" id="ARBA00022555"/>
    </source>
</evidence>
<proteinExistence type="inferred from homology"/>
<keyword evidence="3" id="KW-0378">Hydrolase</keyword>
<dbReference type="SUPFAM" id="SSF53178">
    <property type="entry name" value="Peptidyl-tRNA hydrolase-like"/>
    <property type="match status" value="1"/>
</dbReference>
<keyword evidence="2" id="KW-0820">tRNA-binding</keyword>
<reference evidence="6" key="1">
    <citation type="submission" date="2020-05" db="EMBL/GenBank/DDBJ databases">
        <authorList>
            <person name="Chiriac C."/>
            <person name="Salcher M."/>
            <person name="Ghai R."/>
            <person name="Kavagutti S V."/>
        </authorList>
    </citation>
    <scope>NUCLEOTIDE SEQUENCE</scope>
</reference>
<dbReference type="PANTHER" id="PTHR17224">
    <property type="entry name" value="PEPTIDYL-TRNA HYDROLASE"/>
    <property type="match status" value="1"/>
</dbReference>
<dbReference type="CDD" id="cd00462">
    <property type="entry name" value="PTH"/>
    <property type="match status" value="1"/>
</dbReference>
<evidence type="ECO:0000256" key="4">
    <source>
        <dbReference type="ARBA" id="ARBA00022884"/>
    </source>
</evidence>
<dbReference type="NCBIfam" id="TIGR00447">
    <property type="entry name" value="pth"/>
    <property type="match status" value="1"/>
</dbReference>
<evidence type="ECO:0000256" key="1">
    <source>
        <dbReference type="ARBA" id="ARBA00013260"/>
    </source>
</evidence>
<dbReference type="FunFam" id="3.40.50.1470:FF:000001">
    <property type="entry name" value="Peptidyl-tRNA hydrolase"/>
    <property type="match status" value="1"/>
</dbReference>
<dbReference type="InterPro" id="IPR001328">
    <property type="entry name" value="Pept_tRNA_hydro"/>
</dbReference>
<accession>A0A6J6HXS6</accession>
<dbReference type="EC" id="3.1.1.29" evidence="1"/>
<name>A0A6J6HXS6_9ZZZZ</name>
<keyword evidence="4" id="KW-0694">RNA-binding</keyword>